<gene>
    <name evidence="1" type="ORF">DCC88_04460</name>
</gene>
<reference evidence="1" key="1">
    <citation type="submission" date="2018-04" db="EMBL/GenBank/DDBJ databases">
        <title>Draft genome sequence of the Candidatus Spirobacillus cienkowskii, a pathogen of freshwater Daphnia species, reconstructed from hemolymph metagenomic reads.</title>
        <authorList>
            <person name="Bresciani L."/>
            <person name="Lemos L.N."/>
            <person name="Wale N."/>
            <person name="Lin J.Y."/>
            <person name="Fernandes G.R."/>
            <person name="Duffy M.A."/>
            <person name="Rodrigues J.M."/>
        </authorList>
    </citation>
    <scope>NUCLEOTIDE SEQUENCE [LARGE SCALE GENOMIC DNA]</scope>
    <source>
        <strain evidence="1">Binning01</strain>
    </source>
</reference>
<dbReference type="Proteomes" id="UP000253934">
    <property type="component" value="Unassembled WGS sequence"/>
</dbReference>
<protein>
    <submittedName>
        <fullName evidence="1">Uncharacterized protein</fullName>
    </submittedName>
</protein>
<accession>A0A369KXU3</accession>
<evidence type="ECO:0000313" key="1">
    <source>
        <dbReference type="EMBL" id="RDB36534.1"/>
    </source>
</evidence>
<sequence>MMMKTDANFNFYITHGMLIYELAKLKNKSYSDIFSIVGPRSIFNEIVQGKRLLNSQQIAKICHLFEVDESIFNSEQAAVIEKNHPNSMSSFDQEEKLPFDQNLMRSNYEEMENIQKPDFAFSNDQEDVNFNEKW</sequence>
<dbReference type="EMBL" id="QOVW01000059">
    <property type="protein sequence ID" value="RDB36534.1"/>
    <property type="molecule type" value="Genomic_DNA"/>
</dbReference>
<comment type="caution">
    <text evidence="1">The sequence shown here is derived from an EMBL/GenBank/DDBJ whole genome shotgun (WGS) entry which is preliminary data.</text>
</comment>
<keyword evidence="2" id="KW-1185">Reference proteome</keyword>
<proteinExistence type="predicted"/>
<name>A0A369KXU3_9BACT</name>
<evidence type="ECO:0000313" key="2">
    <source>
        <dbReference type="Proteomes" id="UP000253934"/>
    </source>
</evidence>
<dbReference type="AlphaFoldDB" id="A0A369KXU3"/>
<organism evidence="1 2">
    <name type="scientific">Spirobacillus cienkowskii</name>
    <dbReference type="NCBI Taxonomy" id="495820"/>
    <lineage>
        <taxon>Bacteria</taxon>
        <taxon>Pseudomonadati</taxon>
        <taxon>Bdellovibrionota</taxon>
        <taxon>Oligoflexia</taxon>
        <taxon>Silvanigrellales</taxon>
        <taxon>Spirobacillus</taxon>
    </lineage>
</organism>